<dbReference type="PANTHER" id="PTHR22802:SF465">
    <property type="entry name" value="AT17652P-RELATED"/>
    <property type="match status" value="1"/>
</dbReference>
<dbReference type="AlphaFoldDB" id="A0A8S1BT99"/>
<name>A0A8S1BT99_9INSE</name>
<dbReference type="InterPro" id="IPR051004">
    <property type="entry name" value="DC-SIGN_domain-containing"/>
</dbReference>
<comment type="caution">
    <text evidence="4">The sequence shown here is derived from an EMBL/GenBank/DDBJ whole genome shotgun (WGS) entry which is preliminary data.</text>
</comment>
<gene>
    <name evidence="4" type="ORF">CLODIP_2_CD08006</name>
</gene>
<keyword evidence="5" id="KW-1185">Reference proteome</keyword>
<feature type="signal peptide" evidence="2">
    <location>
        <begin position="1"/>
        <end position="23"/>
    </location>
</feature>
<protein>
    <recommendedName>
        <fullName evidence="3">C-type lectin domain-containing protein</fullName>
    </recommendedName>
</protein>
<dbReference type="OrthoDB" id="6340082at2759"/>
<feature type="region of interest" description="Disordered" evidence="1">
    <location>
        <begin position="25"/>
        <end position="46"/>
    </location>
</feature>
<dbReference type="Proteomes" id="UP000494165">
    <property type="component" value="Unassembled WGS sequence"/>
</dbReference>
<dbReference type="Pfam" id="PF00059">
    <property type="entry name" value="Lectin_C"/>
    <property type="match status" value="1"/>
</dbReference>
<dbReference type="Gene3D" id="3.10.100.10">
    <property type="entry name" value="Mannose-Binding Protein A, subunit A"/>
    <property type="match status" value="1"/>
</dbReference>
<reference evidence="4 5" key="1">
    <citation type="submission" date="2020-04" db="EMBL/GenBank/DDBJ databases">
        <authorList>
            <person name="Alioto T."/>
            <person name="Alioto T."/>
            <person name="Gomez Garrido J."/>
        </authorList>
    </citation>
    <scope>NUCLEOTIDE SEQUENCE [LARGE SCALE GENOMIC DNA]</scope>
</reference>
<feature type="chain" id="PRO_5035799339" description="C-type lectin domain-containing protein" evidence="2">
    <location>
        <begin position="24"/>
        <end position="284"/>
    </location>
</feature>
<evidence type="ECO:0000256" key="1">
    <source>
        <dbReference type="SAM" id="MobiDB-lite"/>
    </source>
</evidence>
<dbReference type="EMBL" id="CADEPI010000002">
    <property type="protein sequence ID" value="CAB3359797.1"/>
    <property type="molecule type" value="Genomic_DNA"/>
</dbReference>
<feature type="compositionally biased region" description="Polar residues" evidence="1">
    <location>
        <begin position="29"/>
        <end position="43"/>
    </location>
</feature>
<dbReference type="InterPro" id="IPR016186">
    <property type="entry name" value="C-type_lectin-like/link_sf"/>
</dbReference>
<feature type="domain" description="C-type lectin" evidence="3">
    <location>
        <begin position="154"/>
        <end position="274"/>
    </location>
</feature>
<dbReference type="PANTHER" id="PTHR22802">
    <property type="entry name" value="C-TYPE LECTIN SUPERFAMILY MEMBER"/>
    <property type="match status" value="1"/>
</dbReference>
<organism evidence="4 5">
    <name type="scientific">Cloeon dipterum</name>
    <dbReference type="NCBI Taxonomy" id="197152"/>
    <lineage>
        <taxon>Eukaryota</taxon>
        <taxon>Metazoa</taxon>
        <taxon>Ecdysozoa</taxon>
        <taxon>Arthropoda</taxon>
        <taxon>Hexapoda</taxon>
        <taxon>Insecta</taxon>
        <taxon>Pterygota</taxon>
        <taxon>Palaeoptera</taxon>
        <taxon>Ephemeroptera</taxon>
        <taxon>Pisciforma</taxon>
        <taxon>Baetidae</taxon>
        <taxon>Cloeon</taxon>
    </lineage>
</organism>
<dbReference type="PROSITE" id="PS50041">
    <property type="entry name" value="C_TYPE_LECTIN_2"/>
    <property type="match status" value="1"/>
</dbReference>
<evidence type="ECO:0000313" key="5">
    <source>
        <dbReference type="Proteomes" id="UP000494165"/>
    </source>
</evidence>
<sequence length="284" mass="32964">MWLTIYFLLYGFIFVQPKHKITGEEDLVENSNPDTPQQISSTDNEQECPLDDFKSLCNTFDVGQEIIDWKRNECESSIRFINDTIIAVEGSCQLEMKLEKLTCKLRQQHFQAGRNYFGRNSNSFRQDICAQKCQKAPVLMKLIETLVNLSTGYYYISAPNEKENWFMADKYCKSNGMELASIETADENRALISALGDGNDRFWLSGTDLGSEGNFYWSSNAKLLKTFIDFEIAQPDNLGGKEHCIQFRRSRDERKLKYKWNDDVCKSRNRFICELESNKLFKSI</sequence>
<accession>A0A8S1BT99</accession>
<evidence type="ECO:0000256" key="2">
    <source>
        <dbReference type="SAM" id="SignalP"/>
    </source>
</evidence>
<dbReference type="SUPFAM" id="SSF56436">
    <property type="entry name" value="C-type lectin-like"/>
    <property type="match status" value="1"/>
</dbReference>
<proteinExistence type="predicted"/>
<dbReference type="InterPro" id="IPR001304">
    <property type="entry name" value="C-type_lectin-like"/>
</dbReference>
<dbReference type="InterPro" id="IPR016187">
    <property type="entry name" value="CTDL_fold"/>
</dbReference>
<dbReference type="CDD" id="cd00037">
    <property type="entry name" value="CLECT"/>
    <property type="match status" value="1"/>
</dbReference>
<dbReference type="SMART" id="SM00034">
    <property type="entry name" value="CLECT"/>
    <property type="match status" value="1"/>
</dbReference>
<evidence type="ECO:0000313" key="4">
    <source>
        <dbReference type="EMBL" id="CAB3359797.1"/>
    </source>
</evidence>
<keyword evidence="2" id="KW-0732">Signal</keyword>
<evidence type="ECO:0000259" key="3">
    <source>
        <dbReference type="PROSITE" id="PS50041"/>
    </source>
</evidence>